<evidence type="ECO:0000313" key="9">
    <source>
        <dbReference type="EMBL" id="PWN24495.1"/>
    </source>
</evidence>
<dbReference type="GeneID" id="37026019"/>
<evidence type="ECO:0000313" key="10">
    <source>
        <dbReference type="Proteomes" id="UP000245884"/>
    </source>
</evidence>
<dbReference type="OrthoDB" id="8048523at2759"/>
<proteinExistence type="inferred from homology"/>
<dbReference type="GO" id="GO:0000329">
    <property type="term" value="C:fungal-type vacuole membrane"/>
    <property type="evidence" value="ECO:0007669"/>
    <property type="project" value="TreeGrafter"/>
</dbReference>
<dbReference type="PANTHER" id="PTHR16201">
    <property type="entry name" value="SEVEN TRANSMEMBRANE PROTEIN 1-RELATED"/>
    <property type="match status" value="1"/>
</dbReference>
<dbReference type="STRING" id="1569628.A0A316UMU8"/>
<dbReference type="Pfam" id="PF04193">
    <property type="entry name" value="PQ-loop"/>
    <property type="match status" value="2"/>
</dbReference>
<feature type="compositionally biased region" description="Polar residues" evidence="7">
    <location>
        <begin position="134"/>
        <end position="144"/>
    </location>
</feature>
<dbReference type="Gene3D" id="1.20.1280.290">
    <property type="match status" value="2"/>
</dbReference>
<name>A0A316UMU8_9BASI</name>
<feature type="transmembrane region" description="Helical" evidence="8">
    <location>
        <begin position="247"/>
        <end position="265"/>
    </location>
</feature>
<dbReference type="InterPro" id="IPR051415">
    <property type="entry name" value="LAAT-1"/>
</dbReference>
<evidence type="ECO:0000256" key="4">
    <source>
        <dbReference type="ARBA" id="ARBA00023136"/>
    </source>
</evidence>
<protein>
    <recommendedName>
        <fullName evidence="11">PQ-loop-domain-containing protein</fullName>
    </recommendedName>
</protein>
<keyword evidence="2 8" id="KW-0812">Transmembrane</keyword>
<dbReference type="InterPro" id="IPR006603">
    <property type="entry name" value="PQ-loop_rpt"/>
</dbReference>
<keyword evidence="3 8" id="KW-1133">Transmembrane helix</keyword>
<reference evidence="9 10" key="1">
    <citation type="journal article" date="2018" name="Mol. Biol. Evol.">
        <title>Broad Genomic Sampling Reveals a Smut Pathogenic Ancestry of the Fungal Clade Ustilaginomycotina.</title>
        <authorList>
            <person name="Kijpornyongpan T."/>
            <person name="Mondo S.J."/>
            <person name="Barry K."/>
            <person name="Sandor L."/>
            <person name="Lee J."/>
            <person name="Lipzen A."/>
            <person name="Pangilinan J."/>
            <person name="LaButti K."/>
            <person name="Hainaut M."/>
            <person name="Henrissat B."/>
            <person name="Grigoriev I.V."/>
            <person name="Spatafora J.W."/>
            <person name="Aime M.C."/>
        </authorList>
    </citation>
    <scope>NUCLEOTIDE SEQUENCE [LARGE SCALE GENOMIC DNA]</scope>
    <source>
        <strain evidence="9 10">MCA 5214</strain>
    </source>
</reference>
<comment type="catalytic activity">
    <reaction evidence="6">
        <text>L-histidine(out) + L-arginine(in) = L-histidine(in) + L-arginine(out)</text>
        <dbReference type="Rhea" id="RHEA:71063"/>
        <dbReference type="ChEBI" id="CHEBI:32682"/>
        <dbReference type="ChEBI" id="CHEBI:57595"/>
    </reaction>
</comment>
<keyword evidence="10" id="KW-1185">Reference proteome</keyword>
<sequence length="266" mass="29086">GTASFIVWLFAQSPQILTNYQRGSVDGLSLVFLGQWMGGDVTNLLGCILTDQLTFQKLTAAWFCLVDVVLMAQYIGSSHHGNDDEQDDYFVRRHPHHGDTSRQSSRRNSRPSSRNSSRSNSRNTSAASSPRLGYTSSRQHSNSSAHRHLAHTLSTLLSGTSPAPPPDAPAPSLLLLGRLLSWLCTLLYLTSRLPQIYENHTRRSVAGLSILLFISAFVGNALYAISILTSPLMDAEDDGGDYFRECMPFLLGSAGTLVFDAVILGQ</sequence>
<evidence type="ECO:0000256" key="8">
    <source>
        <dbReference type="SAM" id="Phobius"/>
    </source>
</evidence>
<evidence type="ECO:0000256" key="2">
    <source>
        <dbReference type="ARBA" id="ARBA00022692"/>
    </source>
</evidence>
<feature type="region of interest" description="Disordered" evidence="7">
    <location>
        <begin position="79"/>
        <end position="145"/>
    </location>
</feature>
<keyword evidence="4 8" id="KW-0472">Membrane</keyword>
<organism evidence="9 10">
    <name type="scientific">Jaminaea rosea</name>
    <dbReference type="NCBI Taxonomy" id="1569628"/>
    <lineage>
        <taxon>Eukaryota</taxon>
        <taxon>Fungi</taxon>
        <taxon>Dikarya</taxon>
        <taxon>Basidiomycota</taxon>
        <taxon>Ustilaginomycotina</taxon>
        <taxon>Exobasidiomycetes</taxon>
        <taxon>Microstromatales</taxon>
        <taxon>Microstromatales incertae sedis</taxon>
        <taxon>Jaminaea</taxon>
    </lineage>
</organism>
<evidence type="ECO:0008006" key="11">
    <source>
        <dbReference type="Google" id="ProtNLM"/>
    </source>
</evidence>
<dbReference type="PANTHER" id="PTHR16201:SF34">
    <property type="entry name" value="LYSOSOMAL AMINO ACID TRANSPORTER 1"/>
    <property type="match status" value="1"/>
</dbReference>
<dbReference type="GO" id="GO:0034488">
    <property type="term" value="P:basic amino acid transmembrane export from vacuole"/>
    <property type="evidence" value="ECO:0007669"/>
    <property type="project" value="TreeGrafter"/>
</dbReference>
<comment type="similarity">
    <text evidence="5">Belongs to the laat-1 family.</text>
</comment>
<gene>
    <name evidence="9" type="ORF">BDZ90DRAFT_214563</name>
</gene>
<evidence type="ECO:0000256" key="5">
    <source>
        <dbReference type="ARBA" id="ARBA00038039"/>
    </source>
</evidence>
<dbReference type="Proteomes" id="UP000245884">
    <property type="component" value="Unassembled WGS sequence"/>
</dbReference>
<dbReference type="FunFam" id="1.20.1280.290:FF:000009">
    <property type="entry name" value="PQ loop repeat family protein"/>
    <property type="match status" value="1"/>
</dbReference>
<feature type="compositionally biased region" description="Low complexity" evidence="7">
    <location>
        <begin position="110"/>
        <end position="131"/>
    </location>
</feature>
<evidence type="ECO:0000256" key="6">
    <source>
        <dbReference type="ARBA" id="ARBA00050768"/>
    </source>
</evidence>
<evidence type="ECO:0000256" key="1">
    <source>
        <dbReference type="ARBA" id="ARBA00004141"/>
    </source>
</evidence>
<evidence type="ECO:0000256" key="3">
    <source>
        <dbReference type="ARBA" id="ARBA00022989"/>
    </source>
</evidence>
<comment type="subcellular location">
    <subcellularLocation>
        <location evidence="1">Membrane</location>
        <topology evidence="1">Multi-pass membrane protein</topology>
    </subcellularLocation>
</comment>
<accession>A0A316UMU8</accession>
<dbReference type="GO" id="GO:0015174">
    <property type="term" value="F:basic amino acid transmembrane transporter activity"/>
    <property type="evidence" value="ECO:0007669"/>
    <property type="project" value="TreeGrafter"/>
</dbReference>
<dbReference type="RefSeq" id="XP_025359107.1">
    <property type="nucleotide sequence ID" value="XM_025504196.1"/>
</dbReference>
<dbReference type="EMBL" id="KZ819681">
    <property type="protein sequence ID" value="PWN24495.1"/>
    <property type="molecule type" value="Genomic_DNA"/>
</dbReference>
<feature type="transmembrane region" description="Helical" evidence="8">
    <location>
        <begin position="205"/>
        <end position="227"/>
    </location>
</feature>
<feature type="non-terminal residue" evidence="9">
    <location>
        <position position="266"/>
    </location>
</feature>
<feature type="non-terminal residue" evidence="9">
    <location>
        <position position="1"/>
    </location>
</feature>
<dbReference type="AlphaFoldDB" id="A0A316UMU8"/>
<evidence type="ECO:0000256" key="7">
    <source>
        <dbReference type="SAM" id="MobiDB-lite"/>
    </source>
</evidence>
<dbReference type="SMART" id="SM00679">
    <property type="entry name" value="CTNS"/>
    <property type="match status" value="2"/>
</dbReference>